<evidence type="ECO:0000313" key="4">
    <source>
        <dbReference type="Proteomes" id="UP001239445"/>
    </source>
</evidence>
<sequence length="247" mass="25437">MLRLSLVAAALLSLGEGVLATLQTCGSAQYDPSQYVCWGNQFLCPVTAGEPLSYCAGACYSKFMYKCSNNVLTLLPAVTTPFQLVVSNPTLPIDGQPVTAGGQHWNLGGTTSSYCPTQVGSACPAGTSTSMVASGGSVSMNVMVPGGQQAYLDPYWNMGYTQAHSAYIPPGSITTGFGAYQGGGFVNLNGNGWGWVACPPQASGGGGTQWNLVAKNSTNAASLSSCTAINLKIIPVPSGTFGAWQYT</sequence>
<feature type="signal peptide" evidence="1">
    <location>
        <begin position="1"/>
        <end position="20"/>
    </location>
</feature>
<keyword evidence="1" id="KW-0732">Signal</keyword>
<dbReference type="GO" id="GO:0030246">
    <property type="term" value="F:carbohydrate binding"/>
    <property type="evidence" value="ECO:0007669"/>
    <property type="project" value="InterPro"/>
</dbReference>
<evidence type="ECO:0000256" key="1">
    <source>
        <dbReference type="SAM" id="SignalP"/>
    </source>
</evidence>
<dbReference type="Proteomes" id="UP001239445">
    <property type="component" value="Unassembled WGS sequence"/>
</dbReference>
<proteinExistence type="predicted"/>
<dbReference type="InterPro" id="IPR018909">
    <property type="entry name" value="Eng1_septum"/>
</dbReference>
<name>A0AAJ0B0J5_9PEZI</name>
<dbReference type="PANTHER" id="PTHR42047:SF1">
    <property type="entry name" value="PROTEIN, PUTATIVE (AFU_ORTHOLOGUE AFUA_6G03560)-RELATED"/>
    <property type="match status" value="1"/>
</dbReference>
<accession>A0AAJ0B0J5</accession>
<dbReference type="InterPro" id="IPR052820">
    <property type="entry name" value="PhiA_domain"/>
</dbReference>
<keyword evidence="4" id="KW-1185">Reference proteome</keyword>
<dbReference type="EMBL" id="MU839860">
    <property type="protein sequence ID" value="KAK1749357.1"/>
    <property type="molecule type" value="Genomic_DNA"/>
</dbReference>
<organism evidence="3 4">
    <name type="scientific">Echria macrotheca</name>
    <dbReference type="NCBI Taxonomy" id="438768"/>
    <lineage>
        <taxon>Eukaryota</taxon>
        <taxon>Fungi</taxon>
        <taxon>Dikarya</taxon>
        <taxon>Ascomycota</taxon>
        <taxon>Pezizomycotina</taxon>
        <taxon>Sordariomycetes</taxon>
        <taxon>Sordariomycetidae</taxon>
        <taxon>Sordariales</taxon>
        <taxon>Schizotheciaceae</taxon>
        <taxon>Echria</taxon>
    </lineage>
</organism>
<feature type="domain" description="Endo-1,3(4)-beta-glucanase 1 carbohydrate binding" evidence="2">
    <location>
        <begin position="24"/>
        <end position="72"/>
    </location>
</feature>
<protein>
    <submittedName>
        <fullName evidence="3">Carbohydrate-binding module family 52 protein</fullName>
    </submittedName>
</protein>
<dbReference type="Pfam" id="PF10645">
    <property type="entry name" value="Carb_bind"/>
    <property type="match status" value="1"/>
</dbReference>
<reference evidence="3" key="1">
    <citation type="submission" date="2023-06" db="EMBL/GenBank/DDBJ databases">
        <title>Genome-scale phylogeny and comparative genomics of the fungal order Sordariales.</title>
        <authorList>
            <consortium name="Lawrence Berkeley National Laboratory"/>
            <person name="Hensen N."/>
            <person name="Bonometti L."/>
            <person name="Westerberg I."/>
            <person name="Brannstrom I.O."/>
            <person name="Guillou S."/>
            <person name="Cros-Aarteil S."/>
            <person name="Calhoun S."/>
            <person name="Haridas S."/>
            <person name="Kuo A."/>
            <person name="Mondo S."/>
            <person name="Pangilinan J."/>
            <person name="Riley R."/>
            <person name="Labutti K."/>
            <person name="Andreopoulos B."/>
            <person name="Lipzen A."/>
            <person name="Chen C."/>
            <person name="Yanf M."/>
            <person name="Daum C."/>
            <person name="Ng V."/>
            <person name="Clum A."/>
            <person name="Steindorff A."/>
            <person name="Ohm R."/>
            <person name="Martin F."/>
            <person name="Silar P."/>
            <person name="Natvig D."/>
            <person name="Lalanne C."/>
            <person name="Gautier V."/>
            <person name="Ament-Velasquez S.L."/>
            <person name="Kruys A."/>
            <person name="Hutchinson M.I."/>
            <person name="Powell A.J."/>
            <person name="Barry K."/>
            <person name="Miller A.N."/>
            <person name="Grigoriev I.V."/>
            <person name="Debuchy R."/>
            <person name="Gladieux P."/>
            <person name="Thoren M.H."/>
            <person name="Johannesson H."/>
        </authorList>
    </citation>
    <scope>NUCLEOTIDE SEQUENCE</scope>
    <source>
        <strain evidence="3">PSN4</strain>
    </source>
</reference>
<evidence type="ECO:0000313" key="3">
    <source>
        <dbReference type="EMBL" id="KAK1749357.1"/>
    </source>
</evidence>
<gene>
    <name evidence="3" type="ORF">QBC47DRAFT_395882</name>
</gene>
<dbReference type="PANTHER" id="PTHR42047">
    <property type="entry name" value="PROTEIN, PUTATIVE (AFU_ORTHOLOGUE AFUA_6G03560)-RELATED"/>
    <property type="match status" value="1"/>
</dbReference>
<dbReference type="AlphaFoldDB" id="A0AAJ0B0J5"/>
<evidence type="ECO:0000259" key="2">
    <source>
        <dbReference type="Pfam" id="PF10645"/>
    </source>
</evidence>
<comment type="caution">
    <text evidence="3">The sequence shown here is derived from an EMBL/GenBank/DDBJ whole genome shotgun (WGS) entry which is preliminary data.</text>
</comment>
<feature type="chain" id="PRO_5042511996" evidence="1">
    <location>
        <begin position="21"/>
        <end position="247"/>
    </location>
</feature>